<feature type="transmembrane region" description="Helical" evidence="8">
    <location>
        <begin position="114"/>
        <end position="132"/>
    </location>
</feature>
<dbReference type="InterPro" id="IPR051629">
    <property type="entry name" value="Sulfite_efflux_TDT"/>
</dbReference>
<dbReference type="GO" id="GO:0055085">
    <property type="term" value="P:transmembrane transport"/>
    <property type="evidence" value="ECO:0007669"/>
    <property type="project" value="InterPro"/>
</dbReference>
<keyword evidence="7 8" id="KW-0472">Membrane</keyword>
<keyword evidence="10" id="KW-1185">Reference proteome</keyword>
<dbReference type="InterPro" id="IPR038665">
    <property type="entry name" value="Voltage-dep_anion_channel_sf"/>
</dbReference>
<dbReference type="GO" id="GO:0005886">
    <property type="term" value="C:plasma membrane"/>
    <property type="evidence" value="ECO:0007669"/>
    <property type="project" value="UniProtKB-SubCell"/>
</dbReference>
<proteinExistence type="inferred from homology"/>
<comment type="caution">
    <text evidence="9">The sequence shown here is derived from an EMBL/GenBank/DDBJ whole genome shotgun (WGS) entry which is preliminary data.</text>
</comment>
<evidence type="ECO:0000256" key="3">
    <source>
        <dbReference type="ARBA" id="ARBA00022448"/>
    </source>
</evidence>
<dbReference type="CDD" id="cd09320">
    <property type="entry name" value="TDT_like_2"/>
    <property type="match status" value="1"/>
</dbReference>
<evidence type="ECO:0000256" key="4">
    <source>
        <dbReference type="ARBA" id="ARBA00022475"/>
    </source>
</evidence>
<evidence type="ECO:0000256" key="8">
    <source>
        <dbReference type="SAM" id="Phobius"/>
    </source>
</evidence>
<dbReference type="AlphaFoldDB" id="A0A919MBH9"/>
<feature type="transmembrane region" description="Helical" evidence="8">
    <location>
        <begin position="250"/>
        <end position="272"/>
    </location>
</feature>
<feature type="transmembrane region" description="Helical" evidence="8">
    <location>
        <begin position="292"/>
        <end position="313"/>
    </location>
</feature>
<feature type="transmembrane region" description="Helical" evidence="8">
    <location>
        <begin position="72"/>
        <end position="93"/>
    </location>
</feature>
<organism evidence="9 10">
    <name type="scientific">Paractinoplanes ferrugineus</name>
    <dbReference type="NCBI Taxonomy" id="113564"/>
    <lineage>
        <taxon>Bacteria</taxon>
        <taxon>Bacillati</taxon>
        <taxon>Actinomycetota</taxon>
        <taxon>Actinomycetes</taxon>
        <taxon>Micromonosporales</taxon>
        <taxon>Micromonosporaceae</taxon>
        <taxon>Paractinoplanes</taxon>
    </lineage>
</organism>
<dbReference type="Proteomes" id="UP000598174">
    <property type="component" value="Unassembled WGS sequence"/>
</dbReference>
<feature type="transmembrane region" description="Helical" evidence="8">
    <location>
        <begin position="181"/>
        <end position="202"/>
    </location>
</feature>
<dbReference type="PANTHER" id="PTHR31686">
    <property type="match status" value="1"/>
</dbReference>
<feature type="transmembrane region" description="Helical" evidence="8">
    <location>
        <begin position="325"/>
        <end position="346"/>
    </location>
</feature>
<evidence type="ECO:0000256" key="7">
    <source>
        <dbReference type="ARBA" id="ARBA00023136"/>
    </source>
</evidence>
<protein>
    <submittedName>
        <fullName evidence="9">C4-dicarboxylate ABC transporter</fullName>
    </submittedName>
</protein>
<dbReference type="Gene3D" id="1.50.10.150">
    <property type="entry name" value="Voltage-dependent anion channel"/>
    <property type="match status" value="1"/>
</dbReference>
<evidence type="ECO:0000256" key="6">
    <source>
        <dbReference type="ARBA" id="ARBA00022989"/>
    </source>
</evidence>
<dbReference type="InterPro" id="IPR004695">
    <property type="entry name" value="SLAC1/Mae1/Ssu1/TehA"/>
</dbReference>
<comment type="similarity">
    <text evidence="2">Belongs to the tellurite-resistance/dicarboxylate transporter (TDT) family.</text>
</comment>
<name>A0A919MBH9_9ACTN</name>
<gene>
    <name evidence="9" type="ORF">Afe05nite_55210</name>
</gene>
<keyword evidence="6 8" id="KW-1133">Transmembrane helix</keyword>
<dbReference type="PANTHER" id="PTHR31686:SF1">
    <property type="entry name" value="SULFITE EFFLUX PUMP SSU1"/>
    <property type="match status" value="1"/>
</dbReference>
<feature type="transmembrane region" description="Helical" evidence="8">
    <location>
        <begin position="214"/>
        <end position="238"/>
    </location>
</feature>
<evidence type="ECO:0000256" key="2">
    <source>
        <dbReference type="ARBA" id="ARBA00008566"/>
    </source>
</evidence>
<reference evidence="9" key="1">
    <citation type="submission" date="2021-01" db="EMBL/GenBank/DDBJ databases">
        <title>Whole genome shotgun sequence of Actinoplanes ferrugineus NBRC 15555.</title>
        <authorList>
            <person name="Komaki H."/>
            <person name="Tamura T."/>
        </authorList>
    </citation>
    <scope>NUCLEOTIDE SEQUENCE</scope>
    <source>
        <strain evidence="9">NBRC 15555</strain>
    </source>
</reference>
<evidence type="ECO:0000256" key="1">
    <source>
        <dbReference type="ARBA" id="ARBA00004651"/>
    </source>
</evidence>
<feature type="transmembrane region" description="Helical" evidence="8">
    <location>
        <begin position="45"/>
        <end position="66"/>
    </location>
</feature>
<keyword evidence="4" id="KW-1003">Cell membrane</keyword>
<evidence type="ECO:0000313" key="9">
    <source>
        <dbReference type="EMBL" id="GIE13681.1"/>
    </source>
</evidence>
<evidence type="ECO:0000313" key="10">
    <source>
        <dbReference type="Proteomes" id="UP000598174"/>
    </source>
</evidence>
<dbReference type="RefSeq" id="WP_203820125.1">
    <property type="nucleotide sequence ID" value="NZ_BAAABP010000002.1"/>
</dbReference>
<dbReference type="Pfam" id="PF03595">
    <property type="entry name" value="SLAC1"/>
    <property type="match status" value="1"/>
</dbReference>
<keyword evidence="5 8" id="KW-0812">Transmembrane</keyword>
<dbReference type="EMBL" id="BOMM01000050">
    <property type="protein sequence ID" value="GIE13681.1"/>
    <property type="molecule type" value="Genomic_DNA"/>
</dbReference>
<feature type="transmembrane region" description="Helical" evidence="8">
    <location>
        <begin position="352"/>
        <end position="373"/>
    </location>
</feature>
<sequence length="389" mass="40884">MTTSTLPQPVVTHHAAPEPHRLARYGLLRDLEHPRDVLANLTPNWYASIMGTGIVATAAASLPLQFPGLRAVATAGWALAALMLVALTAATVAHWTRHPRTARGHHADPIMAHFYGAPPMAMLTVGAGTLLLGRDVIGLHAALGIDWVLWTAGTLAGLFTAASVPYLQFTRHEGVDGRSAFGGWLMPVVPPMVSASTGALLVPHTPAGQLRETLVLACYAMFGLSLLASLIIITLIWHRLAQHKVGPARMVPTLWIVLGPLGQSITAANLLGGVAAPAVPAPYAHAMQAFGVLYGVPVWGFALLWAALAAAITLRTARDHLPFSLTWWSFTFPVGTVVTGTSGLALHTGSAVFRAAAVVFYAGLLAAWAAVALRTARGSLRGTLFKPVG</sequence>
<comment type="subcellular location">
    <subcellularLocation>
        <location evidence="1">Cell membrane</location>
        <topology evidence="1">Multi-pass membrane protein</topology>
    </subcellularLocation>
</comment>
<evidence type="ECO:0000256" key="5">
    <source>
        <dbReference type="ARBA" id="ARBA00022692"/>
    </source>
</evidence>
<accession>A0A919MBH9</accession>
<keyword evidence="3" id="KW-0813">Transport</keyword>
<feature type="transmembrane region" description="Helical" evidence="8">
    <location>
        <begin position="147"/>
        <end position="169"/>
    </location>
</feature>